<evidence type="ECO:0000259" key="1">
    <source>
        <dbReference type="PROSITE" id="PS50181"/>
    </source>
</evidence>
<proteinExistence type="predicted"/>
<feature type="domain" description="F-box" evidence="1">
    <location>
        <begin position="39"/>
        <end position="86"/>
    </location>
</feature>
<dbReference type="InterPro" id="IPR036047">
    <property type="entry name" value="F-box-like_dom_sf"/>
</dbReference>
<name>A0A1J1I813_9DIPT</name>
<dbReference type="AlphaFoldDB" id="A0A1J1I813"/>
<dbReference type="Pfam" id="PF00646">
    <property type="entry name" value="F-box"/>
    <property type="match status" value="1"/>
</dbReference>
<keyword evidence="3" id="KW-1185">Reference proteome</keyword>
<dbReference type="InterPro" id="IPR032675">
    <property type="entry name" value="LRR_dom_sf"/>
</dbReference>
<dbReference type="Proteomes" id="UP000183832">
    <property type="component" value="Unassembled WGS sequence"/>
</dbReference>
<sequence length="453" mass="52331">MQQFINFEMMETVESPNECSSMDNHIVANRMEMENNQANVEWTHLNENIWIKILEHLDVKSLLNASEACYTFNETISSSSKLLRKMNITLKFLPALPTDRGLAEIDDLIQKSSVLTRPYRNLTILSLDDNCLYEPRRKSEFINLEILFPEYSPPDVRVVEDFLLKFKKLKKLKLDVFEFNREYSSDRLSAVPFQLEVLSLSSVHWENLSFCEKFLKSQTNLKILKLTGISQWIRIGNRSALLCFNDILQHLLTKNPKLTSVEICSHNMWYRMHNQVYEFEYDSFFGNCNNLKDICGDLQEIKVLKNLELLNIITSPLLLGNIQTTNFPCLMTFKYKALLFGEAKSLECLTKFFKHNSQIKNVCLSIESLTIHEVVGLLMPLTFSLESLTIANFQLNVDEAQILVSNFSHLRRLESDLQLKQDVTDTLSNAGVIVAKVPVASNFAMFIDTYPIF</sequence>
<evidence type="ECO:0000313" key="3">
    <source>
        <dbReference type="Proteomes" id="UP000183832"/>
    </source>
</evidence>
<protein>
    <submittedName>
        <fullName evidence="2">CLUMA_CG009825, isoform A</fullName>
    </submittedName>
</protein>
<dbReference type="InterPro" id="IPR001810">
    <property type="entry name" value="F-box_dom"/>
</dbReference>
<dbReference type="Gene3D" id="3.80.10.10">
    <property type="entry name" value="Ribonuclease Inhibitor"/>
    <property type="match status" value="1"/>
</dbReference>
<dbReference type="PROSITE" id="PS50181">
    <property type="entry name" value="FBOX"/>
    <property type="match status" value="1"/>
</dbReference>
<gene>
    <name evidence="2" type="ORF">CLUMA_CG009825</name>
</gene>
<organism evidence="2 3">
    <name type="scientific">Clunio marinus</name>
    <dbReference type="NCBI Taxonomy" id="568069"/>
    <lineage>
        <taxon>Eukaryota</taxon>
        <taxon>Metazoa</taxon>
        <taxon>Ecdysozoa</taxon>
        <taxon>Arthropoda</taxon>
        <taxon>Hexapoda</taxon>
        <taxon>Insecta</taxon>
        <taxon>Pterygota</taxon>
        <taxon>Neoptera</taxon>
        <taxon>Endopterygota</taxon>
        <taxon>Diptera</taxon>
        <taxon>Nematocera</taxon>
        <taxon>Chironomoidea</taxon>
        <taxon>Chironomidae</taxon>
        <taxon>Clunio</taxon>
    </lineage>
</organism>
<dbReference type="EMBL" id="CVRI01000043">
    <property type="protein sequence ID" value="CRK96408.1"/>
    <property type="molecule type" value="Genomic_DNA"/>
</dbReference>
<accession>A0A1J1I813</accession>
<evidence type="ECO:0000313" key="2">
    <source>
        <dbReference type="EMBL" id="CRK96408.1"/>
    </source>
</evidence>
<reference evidence="2 3" key="1">
    <citation type="submission" date="2015-04" db="EMBL/GenBank/DDBJ databases">
        <authorList>
            <person name="Syromyatnikov M.Y."/>
            <person name="Popov V.N."/>
        </authorList>
    </citation>
    <scope>NUCLEOTIDE SEQUENCE [LARGE SCALE GENOMIC DNA]</scope>
</reference>
<dbReference type="SUPFAM" id="SSF81383">
    <property type="entry name" value="F-box domain"/>
    <property type="match status" value="1"/>
</dbReference>
<dbReference type="SMART" id="SM00256">
    <property type="entry name" value="FBOX"/>
    <property type="match status" value="1"/>
</dbReference>